<protein>
    <submittedName>
        <fullName evidence="1">Uncharacterized protein</fullName>
    </submittedName>
</protein>
<name>A0A2K3K7K3_TRIPR</name>
<feature type="non-terminal residue" evidence="1">
    <location>
        <position position="1"/>
    </location>
</feature>
<dbReference type="AlphaFoldDB" id="A0A2K3K7K3"/>
<evidence type="ECO:0000313" key="2">
    <source>
        <dbReference type="Proteomes" id="UP000236291"/>
    </source>
</evidence>
<reference evidence="1 2" key="2">
    <citation type="journal article" date="2017" name="Front. Plant Sci.">
        <title>Gene Classification and Mining of Molecular Markers Useful in Red Clover (Trifolium pratense) Breeding.</title>
        <authorList>
            <person name="Istvanek J."/>
            <person name="Dluhosova J."/>
            <person name="Dluhos P."/>
            <person name="Patkova L."/>
            <person name="Nedelnik J."/>
            <person name="Repkova J."/>
        </authorList>
    </citation>
    <scope>NUCLEOTIDE SEQUENCE [LARGE SCALE GENOMIC DNA]</scope>
    <source>
        <strain evidence="2">cv. Tatra</strain>
        <tissue evidence="1">Young leaves</tissue>
    </source>
</reference>
<accession>A0A2K3K7K3</accession>
<sequence length="46" mass="5167">VTAHAVKGVDCTQSRVYILYRFIAYLLAEDLISSMDSSKKRFVAIS</sequence>
<dbReference type="EMBL" id="ASHM01146640">
    <property type="protein sequence ID" value="PNX62268.1"/>
    <property type="molecule type" value="Genomic_DNA"/>
</dbReference>
<evidence type="ECO:0000313" key="1">
    <source>
        <dbReference type="EMBL" id="PNX62268.1"/>
    </source>
</evidence>
<proteinExistence type="predicted"/>
<gene>
    <name evidence="1" type="ORF">L195_g061070</name>
</gene>
<dbReference type="Proteomes" id="UP000236291">
    <property type="component" value="Unassembled WGS sequence"/>
</dbReference>
<comment type="caution">
    <text evidence="1">The sequence shown here is derived from an EMBL/GenBank/DDBJ whole genome shotgun (WGS) entry which is preliminary data.</text>
</comment>
<organism evidence="1 2">
    <name type="scientific">Trifolium pratense</name>
    <name type="common">Red clover</name>
    <dbReference type="NCBI Taxonomy" id="57577"/>
    <lineage>
        <taxon>Eukaryota</taxon>
        <taxon>Viridiplantae</taxon>
        <taxon>Streptophyta</taxon>
        <taxon>Embryophyta</taxon>
        <taxon>Tracheophyta</taxon>
        <taxon>Spermatophyta</taxon>
        <taxon>Magnoliopsida</taxon>
        <taxon>eudicotyledons</taxon>
        <taxon>Gunneridae</taxon>
        <taxon>Pentapetalae</taxon>
        <taxon>rosids</taxon>
        <taxon>fabids</taxon>
        <taxon>Fabales</taxon>
        <taxon>Fabaceae</taxon>
        <taxon>Papilionoideae</taxon>
        <taxon>50 kb inversion clade</taxon>
        <taxon>NPAAA clade</taxon>
        <taxon>Hologalegina</taxon>
        <taxon>IRL clade</taxon>
        <taxon>Trifolieae</taxon>
        <taxon>Trifolium</taxon>
    </lineage>
</organism>
<reference evidence="1 2" key="1">
    <citation type="journal article" date="2014" name="Am. J. Bot.">
        <title>Genome assembly and annotation for red clover (Trifolium pratense; Fabaceae).</title>
        <authorList>
            <person name="Istvanek J."/>
            <person name="Jaros M."/>
            <person name="Krenek A."/>
            <person name="Repkova J."/>
        </authorList>
    </citation>
    <scope>NUCLEOTIDE SEQUENCE [LARGE SCALE GENOMIC DNA]</scope>
    <source>
        <strain evidence="2">cv. Tatra</strain>
        <tissue evidence="1">Young leaves</tissue>
    </source>
</reference>